<protein>
    <recommendedName>
        <fullName evidence="3">DUF268 domain-containing protein</fullName>
    </recommendedName>
</protein>
<evidence type="ECO:0000313" key="1">
    <source>
        <dbReference type="EMBL" id="TRY65482.1"/>
    </source>
</evidence>
<sequence>MKTRCGRICVTEKSATEVIGQGWYDIIRKPFTCKNMFKSDLFDGYSGFEEPPHRFTYQGRVPVVRNYINGQIKSSKNIICRKETVNHFIRNTLEGRPTTSYGQNGLAIYNIALNQTQINGTHVLVIGSRNPWEESIMLGLGAAHVSTVEYSTIECNHPQITTYTPPELDDAFLDGTLPVFDGVVSFSSIEHSGLGRYGDALNPYGDLIAMARAWCLVKDLGFALVGVPTGPDHIIFNVHQVYGPLMYSHLFANWQQVYTNTDMSLFTSEGHRRNVRKGGYLQTVHLLRKNIALYNL</sequence>
<keyword evidence="2" id="KW-1185">Reference proteome</keyword>
<dbReference type="EMBL" id="VCGU01000251">
    <property type="protein sequence ID" value="TRY65482.1"/>
    <property type="molecule type" value="Genomic_DNA"/>
</dbReference>
<gene>
    <name evidence="1" type="ORF">TCAL_16463</name>
</gene>
<organism evidence="1 2">
    <name type="scientific">Tigriopus californicus</name>
    <name type="common">Marine copepod</name>
    <dbReference type="NCBI Taxonomy" id="6832"/>
    <lineage>
        <taxon>Eukaryota</taxon>
        <taxon>Metazoa</taxon>
        <taxon>Ecdysozoa</taxon>
        <taxon>Arthropoda</taxon>
        <taxon>Crustacea</taxon>
        <taxon>Multicrustacea</taxon>
        <taxon>Hexanauplia</taxon>
        <taxon>Copepoda</taxon>
        <taxon>Harpacticoida</taxon>
        <taxon>Harpacticidae</taxon>
        <taxon>Tigriopus</taxon>
    </lineage>
</organism>
<evidence type="ECO:0000313" key="2">
    <source>
        <dbReference type="Proteomes" id="UP000318571"/>
    </source>
</evidence>
<dbReference type="Pfam" id="PF03269">
    <property type="entry name" value="DUF268"/>
    <property type="match status" value="1"/>
</dbReference>
<comment type="caution">
    <text evidence="1">The sequence shown here is derived from an EMBL/GenBank/DDBJ whole genome shotgun (WGS) entry which is preliminary data.</text>
</comment>
<dbReference type="AlphaFoldDB" id="A0A553NJ48"/>
<dbReference type="Proteomes" id="UP000318571">
    <property type="component" value="Unassembled WGS sequence"/>
</dbReference>
<dbReference type="InterPro" id="IPR004951">
    <property type="entry name" value="DUF268_CAE_spp"/>
</dbReference>
<reference evidence="1 2" key="1">
    <citation type="journal article" date="2018" name="Nat. Ecol. Evol.">
        <title>Genomic signatures of mitonuclear coevolution across populations of Tigriopus californicus.</title>
        <authorList>
            <person name="Barreto F.S."/>
            <person name="Watson E.T."/>
            <person name="Lima T.G."/>
            <person name="Willett C.S."/>
            <person name="Edmands S."/>
            <person name="Li W."/>
            <person name="Burton R.S."/>
        </authorList>
    </citation>
    <scope>NUCLEOTIDE SEQUENCE [LARGE SCALE GENOMIC DNA]</scope>
    <source>
        <strain evidence="1 2">San Diego</strain>
    </source>
</reference>
<proteinExistence type="predicted"/>
<evidence type="ECO:0008006" key="3">
    <source>
        <dbReference type="Google" id="ProtNLM"/>
    </source>
</evidence>
<feature type="non-terminal residue" evidence="1">
    <location>
        <position position="296"/>
    </location>
</feature>
<accession>A0A553NJ48</accession>
<dbReference type="OMA" id="STIECNH"/>
<name>A0A553NJ48_TIGCA</name>